<evidence type="ECO:0000313" key="5">
    <source>
        <dbReference type="Proteomes" id="UP000604001"/>
    </source>
</evidence>
<dbReference type="EMBL" id="JACMYC010000008">
    <property type="protein sequence ID" value="MBC2961433.1"/>
    <property type="molecule type" value="Genomic_DNA"/>
</dbReference>
<dbReference type="InterPro" id="IPR050491">
    <property type="entry name" value="AmpC-like"/>
</dbReference>
<dbReference type="Proteomes" id="UP000604001">
    <property type="component" value="Unassembled WGS sequence"/>
</dbReference>
<evidence type="ECO:0000259" key="3">
    <source>
        <dbReference type="Pfam" id="PF00144"/>
    </source>
</evidence>
<dbReference type="SUPFAM" id="SSF56601">
    <property type="entry name" value="beta-lactamase/transpeptidase-like"/>
    <property type="match status" value="1"/>
</dbReference>
<protein>
    <submittedName>
        <fullName evidence="4">Beta-lactamase family protein</fullName>
    </submittedName>
</protein>
<evidence type="ECO:0000313" key="4">
    <source>
        <dbReference type="EMBL" id="MBC2961433.1"/>
    </source>
</evidence>
<dbReference type="PANTHER" id="PTHR46825:SF7">
    <property type="entry name" value="D-ALANYL-D-ALANINE CARBOXYPEPTIDASE"/>
    <property type="match status" value="1"/>
</dbReference>
<feature type="signal peptide" evidence="2">
    <location>
        <begin position="1"/>
        <end position="29"/>
    </location>
</feature>
<comment type="caution">
    <text evidence="4">The sequence shown here is derived from an EMBL/GenBank/DDBJ whole genome shotgun (WGS) entry which is preliminary data.</text>
</comment>
<dbReference type="Pfam" id="PF00144">
    <property type="entry name" value="Beta-lactamase"/>
    <property type="match status" value="1"/>
</dbReference>
<accession>A0ABR6UBA3</accession>
<feature type="chain" id="PRO_5046699645" evidence="2">
    <location>
        <begin position="30"/>
        <end position="422"/>
    </location>
</feature>
<dbReference type="InterPro" id="IPR001466">
    <property type="entry name" value="Beta-lactam-related"/>
</dbReference>
<dbReference type="PANTHER" id="PTHR46825">
    <property type="entry name" value="D-ALANYL-D-ALANINE-CARBOXYPEPTIDASE/ENDOPEPTIDASE AMPH"/>
    <property type="match status" value="1"/>
</dbReference>
<name>A0ABR6UBA3_9ACTN</name>
<feature type="region of interest" description="Disordered" evidence="1">
    <location>
        <begin position="31"/>
        <end position="74"/>
    </location>
</feature>
<dbReference type="PROSITE" id="PS51318">
    <property type="entry name" value="TAT"/>
    <property type="match status" value="1"/>
</dbReference>
<dbReference type="InterPro" id="IPR006311">
    <property type="entry name" value="TAT_signal"/>
</dbReference>
<dbReference type="RefSeq" id="WP_186346654.1">
    <property type="nucleotide sequence ID" value="NZ_BMMR01000006.1"/>
</dbReference>
<organism evidence="4 5">
    <name type="scientific">Nocardioides deserti</name>
    <dbReference type="NCBI Taxonomy" id="1588644"/>
    <lineage>
        <taxon>Bacteria</taxon>
        <taxon>Bacillati</taxon>
        <taxon>Actinomycetota</taxon>
        <taxon>Actinomycetes</taxon>
        <taxon>Propionibacteriales</taxon>
        <taxon>Nocardioidaceae</taxon>
        <taxon>Nocardioides</taxon>
    </lineage>
</organism>
<evidence type="ECO:0000256" key="1">
    <source>
        <dbReference type="SAM" id="MobiDB-lite"/>
    </source>
</evidence>
<keyword evidence="2" id="KW-0732">Signal</keyword>
<dbReference type="Gene3D" id="3.40.710.10">
    <property type="entry name" value="DD-peptidase/beta-lactamase superfamily"/>
    <property type="match status" value="1"/>
</dbReference>
<gene>
    <name evidence="4" type="ORF">H7344_14120</name>
</gene>
<keyword evidence="5" id="KW-1185">Reference proteome</keyword>
<evidence type="ECO:0000256" key="2">
    <source>
        <dbReference type="SAM" id="SignalP"/>
    </source>
</evidence>
<proteinExistence type="predicted"/>
<dbReference type="InterPro" id="IPR012338">
    <property type="entry name" value="Beta-lactam/transpept-like"/>
</dbReference>
<feature type="compositionally biased region" description="Low complexity" evidence="1">
    <location>
        <begin position="31"/>
        <end position="70"/>
    </location>
</feature>
<feature type="domain" description="Beta-lactamase-related" evidence="3">
    <location>
        <begin position="77"/>
        <end position="397"/>
    </location>
</feature>
<reference evidence="4 5" key="1">
    <citation type="submission" date="2020-08" db="EMBL/GenBank/DDBJ databases">
        <title>novel species in genus Nocardioides.</title>
        <authorList>
            <person name="Zhang G."/>
        </authorList>
    </citation>
    <scope>NUCLEOTIDE SEQUENCE [LARGE SCALE GENOMIC DNA]</scope>
    <source>
        <strain evidence="4 5">SC8A-24</strain>
    </source>
</reference>
<sequence length="422" mass="45125">MRERRTTRTALRALLLGGLLTALPASLLAGAPTSAAPASTPAAAPAAASSASLETPRTTTPRTTTPRATAGRVPAVQRQVERLVEKAGFPGATITVRGKDGRVQTYRAGAGDLRTGAPMPKDGRVRIASNTKMFTAVLVLQLVAEGEVELDAKVERYLPGVVRGPGGDGRRITVRQLLQQTSGLPDYDSIVIDGGDDLRSIAHTYFEPHELVDAALAERRQLAPGKGWAYSNTNYVLLGLLAQRVTGRPIGELVQRRIIAPVGLRDTYWPKPGEQRIRGTHPHGYHADEPGGEWHDLTRMDPSLGWAAGQLVSTPRDLGRFMAALLDGDLLPPAQLAAMKRTVKAPDFELDPAWRYGLGLARHTLPCGVPGWGHGGDIQGFETRNLATADGRWAVVTVNALPTELSMLEAVGKAVEVAICRS</sequence>